<dbReference type="GO" id="GO:0005524">
    <property type="term" value="F:ATP binding"/>
    <property type="evidence" value="ECO:0007669"/>
    <property type="project" value="UniProtKB-KW"/>
</dbReference>
<evidence type="ECO:0000256" key="1">
    <source>
        <dbReference type="ARBA" id="ARBA00004331"/>
    </source>
</evidence>
<keyword evidence="16" id="KW-1185">Reference proteome</keyword>
<organism evidence="15 16">
    <name type="scientific">Batillaria attramentaria</name>
    <dbReference type="NCBI Taxonomy" id="370345"/>
    <lineage>
        <taxon>Eukaryota</taxon>
        <taxon>Metazoa</taxon>
        <taxon>Spiralia</taxon>
        <taxon>Lophotrochozoa</taxon>
        <taxon>Mollusca</taxon>
        <taxon>Gastropoda</taxon>
        <taxon>Caenogastropoda</taxon>
        <taxon>Sorbeoconcha</taxon>
        <taxon>Cerithioidea</taxon>
        <taxon>Batillariidae</taxon>
        <taxon>Batillaria</taxon>
    </lineage>
</organism>
<dbReference type="PANTHER" id="PTHR45418:SF1">
    <property type="entry name" value="CANCER_TESTIS ANTIGEN 55"/>
    <property type="match status" value="1"/>
</dbReference>
<dbReference type="InterPro" id="IPR014001">
    <property type="entry name" value="Helicase_ATP-bd"/>
</dbReference>
<feature type="region of interest" description="Disordered" evidence="13">
    <location>
        <begin position="1"/>
        <end position="69"/>
    </location>
</feature>
<evidence type="ECO:0000256" key="7">
    <source>
        <dbReference type="ARBA" id="ARBA00022806"/>
    </source>
</evidence>
<feature type="domain" description="Helicase ATP-binding" evidence="14">
    <location>
        <begin position="495"/>
        <end position="691"/>
    </location>
</feature>
<feature type="compositionally biased region" description="Low complexity" evidence="13">
    <location>
        <begin position="43"/>
        <end position="62"/>
    </location>
</feature>
<evidence type="ECO:0000313" key="15">
    <source>
        <dbReference type="EMBL" id="KAK7474738.1"/>
    </source>
</evidence>
<dbReference type="CDD" id="cd18808">
    <property type="entry name" value="SF1_C_Upf1"/>
    <property type="match status" value="1"/>
</dbReference>
<comment type="catalytic activity">
    <reaction evidence="11">
        <text>ATP + H2O = ADP + phosphate + H(+)</text>
        <dbReference type="Rhea" id="RHEA:13065"/>
        <dbReference type="ChEBI" id="CHEBI:15377"/>
        <dbReference type="ChEBI" id="CHEBI:15378"/>
        <dbReference type="ChEBI" id="CHEBI:30616"/>
        <dbReference type="ChEBI" id="CHEBI:43474"/>
        <dbReference type="ChEBI" id="CHEBI:456216"/>
        <dbReference type="EC" id="3.6.4.13"/>
    </reaction>
</comment>
<dbReference type="GO" id="GO:0003678">
    <property type="term" value="F:DNA helicase activity"/>
    <property type="evidence" value="ECO:0007669"/>
    <property type="project" value="UniProtKB-EC"/>
</dbReference>
<dbReference type="Pfam" id="PF21634">
    <property type="entry name" value="MOV-10_beta-barrel"/>
    <property type="match status" value="1"/>
</dbReference>
<dbReference type="InterPro" id="IPR027417">
    <property type="entry name" value="P-loop_NTPase"/>
</dbReference>
<dbReference type="InterPro" id="IPR049080">
    <property type="entry name" value="MOV-10-like_beta-barrel"/>
</dbReference>
<dbReference type="InterPro" id="IPR047187">
    <property type="entry name" value="SF1_C_Upf1"/>
</dbReference>
<comment type="subcellular location">
    <subcellularLocation>
        <location evidence="1">Cytoplasm</location>
        <location evidence="1">Cytoplasmic ribonucleoprotein granule</location>
    </subcellularLocation>
</comment>
<dbReference type="CDD" id="cd18038">
    <property type="entry name" value="DEXXQc_Helz-like"/>
    <property type="match status" value="1"/>
</dbReference>
<dbReference type="EMBL" id="JACVVK020000427">
    <property type="protein sequence ID" value="KAK7474738.1"/>
    <property type="molecule type" value="Genomic_DNA"/>
</dbReference>
<evidence type="ECO:0000256" key="11">
    <source>
        <dbReference type="ARBA" id="ARBA00047984"/>
    </source>
</evidence>
<dbReference type="SUPFAM" id="SSF52540">
    <property type="entry name" value="P-loop containing nucleoside triphosphate hydrolases"/>
    <property type="match status" value="1"/>
</dbReference>
<gene>
    <name evidence="15" type="ORF">BaRGS_00034031</name>
</gene>
<keyword evidence="8" id="KW-0067">ATP-binding</keyword>
<evidence type="ECO:0000256" key="4">
    <source>
        <dbReference type="ARBA" id="ARBA00022490"/>
    </source>
</evidence>
<reference evidence="15 16" key="1">
    <citation type="journal article" date="2023" name="Sci. Data">
        <title>Genome assembly of the Korean intertidal mud-creeper Batillaria attramentaria.</title>
        <authorList>
            <person name="Patra A.K."/>
            <person name="Ho P.T."/>
            <person name="Jun S."/>
            <person name="Lee S.J."/>
            <person name="Kim Y."/>
            <person name="Won Y.J."/>
        </authorList>
    </citation>
    <scope>NUCLEOTIDE SEQUENCE [LARGE SCALE GENOMIC DNA]</scope>
    <source>
        <strain evidence="15">Wonlab-2016</strain>
    </source>
</reference>
<feature type="compositionally biased region" description="Gly residues" evidence="13">
    <location>
        <begin position="1"/>
        <end position="17"/>
    </location>
</feature>
<evidence type="ECO:0000256" key="2">
    <source>
        <dbReference type="ARBA" id="ARBA00005601"/>
    </source>
</evidence>
<keyword evidence="6" id="KW-0378">Hydrolase</keyword>
<evidence type="ECO:0000259" key="14">
    <source>
        <dbReference type="SMART" id="SM00487"/>
    </source>
</evidence>
<comment type="catalytic activity">
    <reaction evidence="12">
        <text>ATP + H2O = ADP + phosphate + H(+)</text>
        <dbReference type="Rhea" id="RHEA:13065"/>
        <dbReference type="ChEBI" id="CHEBI:15377"/>
        <dbReference type="ChEBI" id="CHEBI:15378"/>
        <dbReference type="ChEBI" id="CHEBI:30616"/>
        <dbReference type="ChEBI" id="CHEBI:43474"/>
        <dbReference type="ChEBI" id="CHEBI:456216"/>
        <dbReference type="EC" id="3.6.4.12"/>
    </reaction>
    <physiologicalReaction direction="left-to-right" evidence="12">
        <dbReference type="Rhea" id="RHEA:13066"/>
    </physiologicalReaction>
</comment>
<protein>
    <recommendedName>
        <fullName evidence="3">RNA helicase</fullName>
        <ecNumber evidence="3">3.6.4.13</ecNumber>
    </recommendedName>
</protein>
<dbReference type="InterPro" id="IPR041677">
    <property type="entry name" value="DNA2/NAM7_AAA_11"/>
</dbReference>
<keyword evidence="10" id="KW-0943">RNA-mediated gene silencing</keyword>
<keyword evidence="9" id="KW-0694">RNA-binding</keyword>
<dbReference type="Pfam" id="PF12874">
    <property type="entry name" value="zf-met"/>
    <property type="match status" value="1"/>
</dbReference>
<dbReference type="Pfam" id="PF13086">
    <property type="entry name" value="AAA_11"/>
    <property type="match status" value="2"/>
</dbReference>
<evidence type="ECO:0000256" key="9">
    <source>
        <dbReference type="ARBA" id="ARBA00022884"/>
    </source>
</evidence>
<dbReference type="InterPro" id="IPR049079">
    <property type="entry name" value="Mov-10_helical"/>
</dbReference>
<dbReference type="GO" id="GO:0036464">
    <property type="term" value="C:cytoplasmic ribonucleoprotein granule"/>
    <property type="evidence" value="ECO:0007669"/>
    <property type="project" value="UniProtKB-SubCell"/>
</dbReference>
<dbReference type="GO" id="GO:0003723">
    <property type="term" value="F:RNA binding"/>
    <property type="evidence" value="ECO:0007669"/>
    <property type="project" value="UniProtKB-KW"/>
</dbReference>
<dbReference type="SMART" id="SM00487">
    <property type="entry name" value="DEXDc"/>
    <property type="match status" value="1"/>
</dbReference>
<dbReference type="GO" id="GO:0031047">
    <property type="term" value="P:regulatory ncRNA-mediated gene silencing"/>
    <property type="evidence" value="ECO:0007669"/>
    <property type="project" value="UniProtKB-KW"/>
</dbReference>
<dbReference type="Pfam" id="PF13087">
    <property type="entry name" value="AAA_12"/>
    <property type="match status" value="1"/>
</dbReference>
<dbReference type="GO" id="GO:0003724">
    <property type="term" value="F:RNA helicase activity"/>
    <property type="evidence" value="ECO:0007669"/>
    <property type="project" value="UniProtKB-EC"/>
</dbReference>
<dbReference type="EC" id="3.6.4.13" evidence="3"/>
<dbReference type="GO" id="GO:0016787">
    <property type="term" value="F:hydrolase activity"/>
    <property type="evidence" value="ECO:0007669"/>
    <property type="project" value="UniProtKB-KW"/>
</dbReference>
<accession>A0ABD0JJ32</accession>
<dbReference type="AlphaFoldDB" id="A0ABD0JJ32"/>
<comment type="similarity">
    <text evidence="2">Belongs to the DNA2/NAM7 helicase family. SDE3 subfamily.</text>
</comment>
<dbReference type="FunFam" id="3.40.50.300:FF:000608">
    <property type="entry name" value="Mov10 RISC complex RNA helicase"/>
    <property type="match status" value="1"/>
</dbReference>
<evidence type="ECO:0000256" key="10">
    <source>
        <dbReference type="ARBA" id="ARBA00023158"/>
    </source>
</evidence>
<comment type="caution">
    <text evidence="15">The sequence shown here is derived from an EMBL/GenBank/DDBJ whole genome shotgun (WGS) entry which is preliminary data.</text>
</comment>
<dbReference type="Pfam" id="PF21635">
    <property type="entry name" value="Mov-10_helical"/>
    <property type="match status" value="1"/>
</dbReference>
<name>A0ABD0JJ32_9CAEN</name>
<dbReference type="Gene3D" id="3.40.50.300">
    <property type="entry name" value="P-loop containing nucleotide triphosphate hydrolases"/>
    <property type="match status" value="2"/>
</dbReference>
<evidence type="ECO:0000256" key="12">
    <source>
        <dbReference type="ARBA" id="ARBA00048432"/>
    </source>
</evidence>
<dbReference type="InterPro" id="IPR013087">
    <property type="entry name" value="Znf_C2H2_type"/>
</dbReference>
<evidence type="ECO:0000256" key="5">
    <source>
        <dbReference type="ARBA" id="ARBA00022741"/>
    </source>
</evidence>
<keyword evidence="5" id="KW-0547">Nucleotide-binding</keyword>
<dbReference type="PANTHER" id="PTHR45418">
    <property type="entry name" value="CANCER/TESTIS ANTIGEN 55"/>
    <property type="match status" value="1"/>
</dbReference>
<proteinExistence type="inferred from homology"/>
<evidence type="ECO:0000313" key="16">
    <source>
        <dbReference type="Proteomes" id="UP001519460"/>
    </source>
</evidence>
<evidence type="ECO:0000256" key="3">
    <source>
        <dbReference type="ARBA" id="ARBA00012552"/>
    </source>
</evidence>
<keyword evidence="7" id="KW-0347">Helicase</keyword>
<evidence type="ECO:0000256" key="13">
    <source>
        <dbReference type="SAM" id="MobiDB-lite"/>
    </source>
</evidence>
<keyword evidence="4" id="KW-0963">Cytoplasm</keyword>
<dbReference type="InterPro" id="IPR041679">
    <property type="entry name" value="DNA2/NAM7-like_C"/>
</dbReference>
<sequence length="990" mass="110994">MSGQGGINGHGGPGGSGPSRRKRQSQFVVDQHLTNRRAGARQTTSADGAAAPSGAGDTSSDAEPPTSVLRETSDGWSFCKLCKVAFPSSGAEAHLQSKRHELGLLMFQQGKHDTSTQDLHNIRITCEALKNEMSGFHGVAVNPGEKADVHFTILNASASYSRNLVSWGCPTAGSGIEFVQQAGLQLKPGQSVRLQMKICMAAIGESRFYVFFTFTNGLNEPKFTVQKCPVSVSCVDDIVQRLGADRAPKNRRFIQIPSHLPVAKQTVPGTRPPKGHSDKLEKDLQLKPYNLPGKMRSFINRSFKDTGSRLDENSRTEMCAIRQMCEEGVRYSTYATRFSALLYCEEAQMDVDIKQYNLEGVTMNQRRNSGLLVLEVPGLAENRPSVLRGDHLYVRIMAADGTLGDHEYQGFVHEVEQTRLILGFHQKLLDQFVPNMKFRVEFVNNRYPLKMQHRALELVEEQPDMEHLLFPSYDTIGSWGNLITDPSSPLTFYTRNPAPNDEQAKAIRHIVAGTSRPAPYIVFGPPGTGKTFTIVEAMKQVVKCLPEARILACAPSNSAADNMAEKLREHLSKDTLYRLNAASRAVSTIPDKIREFSNIDRETGQFEYPRRSELEKKKVIVCTLITAGRLVSARFLPGHFTHVFVDEASQATEPESVVAIAGLLDVSKDMDKGGQLVMAGDPKQLGPILRSPLARQWELDISLMERLMRNFPPFKRRQAPQGGEYYDSRVLTKLVKNYRSHPDILSPSNKLFYEGELLAYADPLLSERMCGWDTLPRTDMPVIFHAVIGEDMQEHNSPSFYNPQEISVLMTYIDRLVNKRSPKGTLIKEEHIGIITPYRKQVQKIRTELRKRKFEALKVGSVEEFQGQERLIIFVSAVRSQPSFLQTDMKFGLGFLTNDKRFNVAMTRAKALLVVIGNPNVLACNRSWKHFIDYCHTEGALRGQELLHSDDDSSLDELVKLWSQLAISQDDPTAEEVSVHNDQQEWRRDQ</sequence>
<dbReference type="Proteomes" id="UP001519460">
    <property type="component" value="Unassembled WGS sequence"/>
</dbReference>
<evidence type="ECO:0000256" key="6">
    <source>
        <dbReference type="ARBA" id="ARBA00022801"/>
    </source>
</evidence>
<evidence type="ECO:0000256" key="8">
    <source>
        <dbReference type="ARBA" id="ARBA00022840"/>
    </source>
</evidence>
<dbReference type="InterPro" id="IPR026122">
    <property type="entry name" value="MOV-10/SDE3_DEXXQ/H-box"/>
</dbReference>